<gene>
    <name evidence="2" type="ORF">RNJ44_04478</name>
</gene>
<dbReference type="InterPro" id="IPR015421">
    <property type="entry name" value="PyrdxlP-dep_Trfase_major"/>
</dbReference>
<evidence type="ECO:0000313" key="2">
    <source>
        <dbReference type="EMBL" id="KAL3232562.1"/>
    </source>
</evidence>
<sequence>MQKTNTNIEYSRSLPSWGDFTECDNESEDKKFDNENESNGYPRWCLHKSVKRLCDVLNNKYAKENERCLCFPSYGVAKRCREFVRERADVAPKVRILQLATSKPNNVEEKKWKCEYKIAIVFVSAELFPLVRKYWRLTGEIVSPRLAEYVLNELFIAERSSFSTFQSKKDQVPAKRSQLNFTLANRAIQNIRKKLVAHSLDTQDEFDEGNYHFQNEDSVEPTFLDTVRSNDSNNQQHISQIDEDLIRFGLSRFDDASDNDSDEDRFQSAFGNESESEEDDQFVSLVPAEPIEIDISNTPIDSPLPDNSNNASATFLGPGHLNHNTDIEIDYNEDVFIFPTGMASLYTAQRYLLEYDLMKMSRLRFQSDNDLTNGNNYKRMVLLGELTQDNTDMMKEFNETIVINNKKGMSETLDDLEVLLNSGEQILGLFTEIPTNPHIGLIDLERLKDLSNLFVFPIIFDITAGSGVLNCNVLKYGDILCTSLLTRFTNIEVNGGAMIISKKRTPKMHEFFLDKMNEELTESQLASSTPQPYSRNLLNTTGTTIWVEDVILLDKGSSRWHDRNIKINYTTEYLIQKVLKSHQGTLFKNILYLNDIHWKENGYYDMIKYSREDCGYGGIFTLEFNDETTIEKFYNALENIYKGTPLLGGNEVTMVTAFKNKTCDEYFMRVCVGLENIKTLTRVFQTAISKC</sequence>
<dbReference type="SUPFAM" id="SSF53383">
    <property type="entry name" value="PLP-dependent transferases"/>
    <property type="match status" value="1"/>
</dbReference>
<comment type="caution">
    <text evidence="2">The sequence shown here is derived from an EMBL/GenBank/DDBJ whole genome shotgun (WGS) entry which is preliminary data.</text>
</comment>
<dbReference type="PANTHER" id="PTHR42699">
    <property type="match status" value="1"/>
</dbReference>
<dbReference type="PANTHER" id="PTHR42699:SF1">
    <property type="entry name" value="CYSTATHIONINE GAMMA-SYNTHASE-RELATED"/>
    <property type="match status" value="1"/>
</dbReference>
<name>A0ABR4NVA1_9SACH</name>
<dbReference type="InterPro" id="IPR015422">
    <property type="entry name" value="PyrdxlP-dep_Trfase_small"/>
</dbReference>
<reference evidence="2 3" key="1">
    <citation type="submission" date="2024-05" db="EMBL/GenBank/DDBJ databases">
        <title>Long read based assembly of the Candida bracarensis genome reveals expanded adhesin content.</title>
        <authorList>
            <person name="Marcet-Houben M."/>
            <person name="Ksiezopolska E."/>
            <person name="Gabaldon T."/>
        </authorList>
    </citation>
    <scope>NUCLEOTIDE SEQUENCE [LARGE SCALE GENOMIC DNA]</scope>
    <source>
        <strain evidence="2 3">CBM6</strain>
    </source>
</reference>
<proteinExistence type="predicted"/>
<dbReference type="Proteomes" id="UP001623330">
    <property type="component" value="Unassembled WGS sequence"/>
</dbReference>
<dbReference type="Gene3D" id="3.40.640.10">
    <property type="entry name" value="Type I PLP-dependent aspartate aminotransferase-like (Major domain)"/>
    <property type="match status" value="1"/>
</dbReference>
<accession>A0ABR4NVA1</accession>
<evidence type="ECO:0000313" key="3">
    <source>
        <dbReference type="Proteomes" id="UP001623330"/>
    </source>
</evidence>
<dbReference type="InterPro" id="IPR051750">
    <property type="entry name" value="Trans-sulfuration_enzymes"/>
</dbReference>
<evidence type="ECO:0000256" key="1">
    <source>
        <dbReference type="SAM" id="MobiDB-lite"/>
    </source>
</evidence>
<dbReference type="Gene3D" id="3.90.1150.10">
    <property type="entry name" value="Aspartate Aminotransferase, domain 1"/>
    <property type="match status" value="1"/>
</dbReference>
<dbReference type="EMBL" id="JBEVYD010000005">
    <property type="protein sequence ID" value="KAL3232562.1"/>
    <property type="molecule type" value="Genomic_DNA"/>
</dbReference>
<dbReference type="InterPro" id="IPR015424">
    <property type="entry name" value="PyrdxlP-dep_Trfase"/>
</dbReference>
<keyword evidence="3" id="KW-1185">Reference proteome</keyword>
<protein>
    <submittedName>
        <fullName evidence="2">Cystathionine gamma-synthase</fullName>
    </submittedName>
</protein>
<feature type="region of interest" description="Disordered" evidence="1">
    <location>
        <begin position="254"/>
        <end position="281"/>
    </location>
</feature>
<organism evidence="2 3">
    <name type="scientific">Nakaseomyces bracarensis</name>
    <dbReference type="NCBI Taxonomy" id="273131"/>
    <lineage>
        <taxon>Eukaryota</taxon>
        <taxon>Fungi</taxon>
        <taxon>Dikarya</taxon>
        <taxon>Ascomycota</taxon>
        <taxon>Saccharomycotina</taxon>
        <taxon>Saccharomycetes</taxon>
        <taxon>Saccharomycetales</taxon>
        <taxon>Saccharomycetaceae</taxon>
        <taxon>Nakaseomyces</taxon>
    </lineage>
</organism>